<feature type="compositionally biased region" description="Polar residues" evidence="1">
    <location>
        <begin position="118"/>
        <end position="133"/>
    </location>
</feature>
<evidence type="ECO:0000256" key="1">
    <source>
        <dbReference type="SAM" id="MobiDB-lite"/>
    </source>
</evidence>
<accession>A0ABD1E517</accession>
<dbReference type="AlphaFoldDB" id="A0ABD1E517"/>
<feature type="domain" description="MADF" evidence="2">
    <location>
        <begin position="7"/>
        <end position="96"/>
    </location>
</feature>
<gene>
    <name evidence="3" type="ORF">ABEB36_015114</name>
</gene>
<reference evidence="3 4" key="1">
    <citation type="submission" date="2024-05" db="EMBL/GenBank/DDBJ databases">
        <title>Genetic variation in Jamaican populations of the coffee berry borer (Hypothenemus hampei).</title>
        <authorList>
            <person name="Errbii M."/>
            <person name="Myrie A."/>
        </authorList>
    </citation>
    <scope>NUCLEOTIDE SEQUENCE [LARGE SCALE GENOMIC DNA]</scope>
    <source>
        <strain evidence="3">JA-Hopewell-2020-01-JO</strain>
        <tissue evidence="3">Whole body</tissue>
    </source>
</reference>
<dbReference type="PANTHER" id="PTHR12243">
    <property type="entry name" value="MADF DOMAIN TRANSCRIPTION FACTOR"/>
    <property type="match status" value="1"/>
</dbReference>
<evidence type="ECO:0000313" key="3">
    <source>
        <dbReference type="EMBL" id="KAL1488156.1"/>
    </source>
</evidence>
<feature type="region of interest" description="Disordered" evidence="1">
    <location>
        <begin position="109"/>
        <end position="153"/>
    </location>
</feature>
<name>A0ABD1E517_HYPHA</name>
<dbReference type="PANTHER" id="PTHR12243:SF67">
    <property type="entry name" value="COREPRESSOR OF PANGOLIN, ISOFORM A-RELATED"/>
    <property type="match status" value="1"/>
</dbReference>
<dbReference type="Proteomes" id="UP001566132">
    <property type="component" value="Unassembled WGS sequence"/>
</dbReference>
<sequence>MVLDEEKLINLISQYSELYDLQNEHYMNSSRKNNIWNEIAKEMGEKDTVCKEKWKCLRDSYHRNLKNRKCKSGDGATKRKKWKFESQMDFLRPYLQERATKSNIECIRTTMSDDNDTSETSTLDIISTSSEAGNSPLPPSSKKKKKTQPTQTPSVANVLQNYLDSRPVAAAPSIDRGSPIHSFFKAMADYVTALPPDRQFKIKNKVYTIVSDAEYENMQETRDHLQKNIFKTTKFKMRITNHKLFLT</sequence>
<comment type="caution">
    <text evidence="3">The sequence shown here is derived from an EMBL/GenBank/DDBJ whole genome shotgun (WGS) entry which is preliminary data.</text>
</comment>
<dbReference type="SMART" id="SM00595">
    <property type="entry name" value="MADF"/>
    <property type="match status" value="1"/>
</dbReference>
<dbReference type="EMBL" id="JBDJPC010000015">
    <property type="protein sequence ID" value="KAL1488156.1"/>
    <property type="molecule type" value="Genomic_DNA"/>
</dbReference>
<dbReference type="InterPro" id="IPR039353">
    <property type="entry name" value="TF_Adf1"/>
</dbReference>
<dbReference type="PROSITE" id="PS51029">
    <property type="entry name" value="MADF"/>
    <property type="match status" value="1"/>
</dbReference>
<protein>
    <recommendedName>
        <fullName evidence="2">MADF domain-containing protein</fullName>
    </recommendedName>
</protein>
<proteinExistence type="predicted"/>
<evidence type="ECO:0000313" key="4">
    <source>
        <dbReference type="Proteomes" id="UP001566132"/>
    </source>
</evidence>
<dbReference type="Pfam" id="PF10545">
    <property type="entry name" value="MADF_DNA_bdg"/>
    <property type="match status" value="1"/>
</dbReference>
<evidence type="ECO:0000259" key="2">
    <source>
        <dbReference type="PROSITE" id="PS51029"/>
    </source>
</evidence>
<keyword evidence="4" id="KW-1185">Reference proteome</keyword>
<organism evidence="3 4">
    <name type="scientific">Hypothenemus hampei</name>
    <name type="common">Coffee berry borer</name>
    <dbReference type="NCBI Taxonomy" id="57062"/>
    <lineage>
        <taxon>Eukaryota</taxon>
        <taxon>Metazoa</taxon>
        <taxon>Ecdysozoa</taxon>
        <taxon>Arthropoda</taxon>
        <taxon>Hexapoda</taxon>
        <taxon>Insecta</taxon>
        <taxon>Pterygota</taxon>
        <taxon>Neoptera</taxon>
        <taxon>Endopterygota</taxon>
        <taxon>Coleoptera</taxon>
        <taxon>Polyphaga</taxon>
        <taxon>Cucujiformia</taxon>
        <taxon>Curculionidae</taxon>
        <taxon>Scolytinae</taxon>
        <taxon>Hypothenemus</taxon>
    </lineage>
</organism>
<dbReference type="InterPro" id="IPR006578">
    <property type="entry name" value="MADF-dom"/>
</dbReference>